<reference evidence="4" key="1">
    <citation type="submission" date="2020-08" db="EMBL/GenBank/DDBJ databases">
        <title>Spodoptera exigua strain:BAW_Kor-Di-RS1 Genome sequencing and assembly.</title>
        <authorList>
            <person name="Kim J."/>
            <person name="Nam H.Y."/>
            <person name="Kwon M."/>
            <person name="Choi J.H."/>
            <person name="Cho S.R."/>
            <person name="Kim G.-H."/>
        </authorList>
    </citation>
    <scope>NUCLEOTIDE SEQUENCE</scope>
    <source>
        <strain evidence="4">BAW_Kor-Di-RS1</strain>
        <tissue evidence="4">Whole-body</tissue>
    </source>
</reference>
<comment type="caution">
    <text evidence="4">The sequence shown here is derived from an EMBL/GenBank/DDBJ whole genome shotgun (WGS) entry which is preliminary data.</text>
</comment>
<dbReference type="PANTHER" id="PTHR48025">
    <property type="entry name" value="OS02G0815200 PROTEIN"/>
    <property type="match status" value="1"/>
</dbReference>
<dbReference type="SUPFAM" id="SSF54928">
    <property type="entry name" value="RNA-binding domain, RBD"/>
    <property type="match status" value="2"/>
</dbReference>
<feature type="domain" description="RRM" evidence="3">
    <location>
        <begin position="55"/>
        <end position="147"/>
    </location>
</feature>
<dbReference type="EMBL" id="JACKWZ010000051">
    <property type="protein sequence ID" value="KAF9418750.1"/>
    <property type="molecule type" value="Genomic_DNA"/>
</dbReference>
<gene>
    <name evidence="4" type="ORF">HW555_004578</name>
</gene>
<sequence length="157" mass="17712">MANRGYGFVEYSRPEDAVKARKAFNGLLMQNKTLKVSHALLNPELKPPSKPEADWNLYVCNLPNELTLQDLHGLFAQFEVEELTLWQLFGPYGAIVSVKIIKDHSTNKSKGFGFVTMRNYDQAAMAIQALNGYVLHGQPLSYNKTILKKVLLQDLTN</sequence>
<dbReference type="Gene3D" id="3.30.70.330">
    <property type="match status" value="2"/>
</dbReference>
<accession>A0A835GLI1</accession>
<keyword evidence="1 2" id="KW-0694">RNA-binding</keyword>
<dbReference type="PROSITE" id="PS50102">
    <property type="entry name" value="RRM"/>
    <property type="match status" value="2"/>
</dbReference>
<name>A0A835GLI1_SPOEX</name>
<dbReference type="GO" id="GO:0005634">
    <property type="term" value="C:nucleus"/>
    <property type="evidence" value="ECO:0007669"/>
    <property type="project" value="TreeGrafter"/>
</dbReference>
<dbReference type="InterPro" id="IPR050502">
    <property type="entry name" value="Euk_RNA-bind_prot"/>
</dbReference>
<dbReference type="Pfam" id="PF00076">
    <property type="entry name" value="RRM_1"/>
    <property type="match status" value="2"/>
</dbReference>
<evidence type="ECO:0000313" key="4">
    <source>
        <dbReference type="EMBL" id="KAF9418750.1"/>
    </source>
</evidence>
<evidence type="ECO:0000256" key="2">
    <source>
        <dbReference type="PROSITE-ProRule" id="PRU00176"/>
    </source>
</evidence>
<evidence type="ECO:0000259" key="3">
    <source>
        <dbReference type="PROSITE" id="PS50102"/>
    </source>
</evidence>
<organism evidence="4 5">
    <name type="scientific">Spodoptera exigua</name>
    <name type="common">Beet armyworm</name>
    <name type="synonym">Noctua fulgens</name>
    <dbReference type="NCBI Taxonomy" id="7107"/>
    <lineage>
        <taxon>Eukaryota</taxon>
        <taxon>Metazoa</taxon>
        <taxon>Ecdysozoa</taxon>
        <taxon>Arthropoda</taxon>
        <taxon>Hexapoda</taxon>
        <taxon>Insecta</taxon>
        <taxon>Pterygota</taxon>
        <taxon>Neoptera</taxon>
        <taxon>Endopterygota</taxon>
        <taxon>Lepidoptera</taxon>
        <taxon>Glossata</taxon>
        <taxon>Ditrysia</taxon>
        <taxon>Noctuoidea</taxon>
        <taxon>Noctuidae</taxon>
        <taxon>Amphipyrinae</taxon>
        <taxon>Spodoptera</taxon>
    </lineage>
</organism>
<dbReference type="GO" id="GO:0003729">
    <property type="term" value="F:mRNA binding"/>
    <property type="evidence" value="ECO:0007669"/>
    <property type="project" value="TreeGrafter"/>
</dbReference>
<dbReference type="AlphaFoldDB" id="A0A835GLI1"/>
<evidence type="ECO:0000313" key="5">
    <source>
        <dbReference type="Proteomes" id="UP000648187"/>
    </source>
</evidence>
<dbReference type="InterPro" id="IPR000504">
    <property type="entry name" value="RRM_dom"/>
</dbReference>
<dbReference type="SMART" id="SM00360">
    <property type="entry name" value="RRM"/>
    <property type="match status" value="1"/>
</dbReference>
<dbReference type="PANTHER" id="PTHR48025:SF1">
    <property type="entry name" value="RRM DOMAIN-CONTAINING PROTEIN"/>
    <property type="match status" value="1"/>
</dbReference>
<evidence type="ECO:0000256" key="1">
    <source>
        <dbReference type="ARBA" id="ARBA00022884"/>
    </source>
</evidence>
<dbReference type="InterPro" id="IPR012677">
    <property type="entry name" value="Nucleotide-bd_a/b_plait_sf"/>
</dbReference>
<keyword evidence="5" id="KW-1185">Reference proteome</keyword>
<proteinExistence type="predicted"/>
<protein>
    <recommendedName>
        <fullName evidence="3">RRM domain-containing protein</fullName>
    </recommendedName>
</protein>
<dbReference type="InterPro" id="IPR035979">
    <property type="entry name" value="RBD_domain_sf"/>
</dbReference>
<dbReference type="Proteomes" id="UP000648187">
    <property type="component" value="Unassembled WGS sequence"/>
</dbReference>
<feature type="domain" description="RRM" evidence="3">
    <location>
        <begin position="1"/>
        <end position="41"/>
    </location>
</feature>